<keyword evidence="2" id="KW-0902">Two-component regulatory system</keyword>
<dbReference type="Gene3D" id="1.10.10.10">
    <property type="entry name" value="Winged helix-like DNA-binding domain superfamily/Winged helix DNA-binding domain"/>
    <property type="match status" value="1"/>
</dbReference>
<dbReference type="SUPFAM" id="SSF52172">
    <property type="entry name" value="CheY-like"/>
    <property type="match status" value="1"/>
</dbReference>
<dbReference type="GO" id="GO:0006355">
    <property type="term" value="P:regulation of DNA-templated transcription"/>
    <property type="evidence" value="ECO:0007669"/>
    <property type="project" value="InterPro"/>
</dbReference>
<accession>A0AAV3XKQ2</accession>
<dbReference type="SMART" id="SM00862">
    <property type="entry name" value="Trans_reg_C"/>
    <property type="match status" value="1"/>
</dbReference>
<evidence type="ECO:0000313" key="10">
    <source>
        <dbReference type="EMBL" id="GET41017.1"/>
    </source>
</evidence>
<dbReference type="PANTHER" id="PTHR48111">
    <property type="entry name" value="REGULATOR OF RPOS"/>
    <property type="match status" value="1"/>
</dbReference>
<dbReference type="PROSITE" id="PS50110">
    <property type="entry name" value="RESPONSE_REGULATORY"/>
    <property type="match status" value="1"/>
</dbReference>
<dbReference type="EMBL" id="BLAY01000106">
    <property type="protein sequence ID" value="GET41017.1"/>
    <property type="molecule type" value="Genomic_DNA"/>
</dbReference>
<evidence type="ECO:0000256" key="7">
    <source>
        <dbReference type="PROSITE-ProRule" id="PRU01091"/>
    </source>
</evidence>
<name>A0AAV3XKQ2_9CYAN</name>
<evidence type="ECO:0000256" key="1">
    <source>
        <dbReference type="ARBA" id="ARBA00022553"/>
    </source>
</evidence>
<dbReference type="CDD" id="cd00383">
    <property type="entry name" value="trans_reg_C"/>
    <property type="match status" value="1"/>
</dbReference>
<dbReference type="Gene3D" id="6.10.250.690">
    <property type="match status" value="1"/>
</dbReference>
<dbReference type="Proteomes" id="UP001050975">
    <property type="component" value="Unassembled WGS sequence"/>
</dbReference>
<organism evidence="10 11">
    <name type="scientific">Microseira wollei NIES-4236</name>
    <dbReference type="NCBI Taxonomy" id="2530354"/>
    <lineage>
        <taxon>Bacteria</taxon>
        <taxon>Bacillati</taxon>
        <taxon>Cyanobacteriota</taxon>
        <taxon>Cyanophyceae</taxon>
        <taxon>Oscillatoriophycideae</taxon>
        <taxon>Aerosakkonematales</taxon>
        <taxon>Aerosakkonemataceae</taxon>
        <taxon>Microseira</taxon>
    </lineage>
</organism>
<keyword evidence="3" id="KW-0805">Transcription regulation</keyword>
<dbReference type="PANTHER" id="PTHR48111:SF15">
    <property type="entry name" value="OMPR SUBFAMILY"/>
    <property type="match status" value="1"/>
</dbReference>
<evidence type="ECO:0000256" key="3">
    <source>
        <dbReference type="ARBA" id="ARBA00023015"/>
    </source>
</evidence>
<dbReference type="FunFam" id="3.40.50.2300:FF:000002">
    <property type="entry name" value="DNA-binding response regulator PhoP"/>
    <property type="match status" value="1"/>
</dbReference>
<dbReference type="GO" id="GO:0000976">
    <property type="term" value="F:transcription cis-regulatory region binding"/>
    <property type="evidence" value="ECO:0007669"/>
    <property type="project" value="TreeGrafter"/>
</dbReference>
<evidence type="ECO:0000256" key="4">
    <source>
        <dbReference type="ARBA" id="ARBA00023125"/>
    </source>
</evidence>
<keyword evidence="11" id="KW-1185">Reference proteome</keyword>
<keyword evidence="1 6" id="KW-0597">Phosphoprotein</keyword>
<dbReference type="SMART" id="SM00448">
    <property type="entry name" value="REC"/>
    <property type="match status" value="1"/>
</dbReference>
<feature type="modified residue" description="4-aspartylphosphate" evidence="6">
    <location>
        <position position="52"/>
    </location>
</feature>
<evidence type="ECO:0000256" key="2">
    <source>
        <dbReference type="ARBA" id="ARBA00023012"/>
    </source>
</evidence>
<dbReference type="GO" id="GO:0032993">
    <property type="term" value="C:protein-DNA complex"/>
    <property type="evidence" value="ECO:0007669"/>
    <property type="project" value="TreeGrafter"/>
</dbReference>
<dbReference type="InterPro" id="IPR001789">
    <property type="entry name" value="Sig_transdc_resp-reg_receiver"/>
</dbReference>
<proteinExistence type="predicted"/>
<dbReference type="InterPro" id="IPR036388">
    <property type="entry name" value="WH-like_DNA-bd_sf"/>
</dbReference>
<dbReference type="Pfam" id="PF00072">
    <property type="entry name" value="Response_reg"/>
    <property type="match status" value="1"/>
</dbReference>
<evidence type="ECO:0000259" key="9">
    <source>
        <dbReference type="PROSITE" id="PS51755"/>
    </source>
</evidence>
<dbReference type="InterPro" id="IPR001867">
    <property type="entry name" value="OmpR/PhoB-type_DNA-bd"/>
</dbReference>
<evidence type="ECO:0000259" key="8">
    <source>
        <dbReference type="PROSITE" id="PS50110"/>
    </source>
</evidence>
<gene>
    <name evidence="10" type="ORF">MiSe_58290</name>
</gene>
<dbReference type="AlphaFoldDB" id="A0AAV3XKQ2"/>
<dbReference type="Gene3D" id="3.40.50.2300">
    <property type="match status" value="1"/>
</dbReference>
<dbReference type="CDD" id="cd19935">
    <property type="entry name" value="REC_OmpR_CusR-like"/>
    <property type="match status" value="1"/>
</dbReference>
<evidence type="ECO:0000256" key="5">
    <source>
        <dbReference type="ARBA" id="ARBA00023163"/>
    </source>
</evidence>
<protein>
    <submittedName>
        <fullName evidence="10">Two-component transcription regulator</fullName>
    </submittedName>
</protein>
<dbReference type="Pfam" id="PF00486">
    <property type="entry name" value="Trans_reg_C"/>
    <property type="match status" value="1"/>
</dbReference>
<dbReference type="InterPro" id="IPR039420">
    <property type="entry name" value="WalR-like"/>
</dbReference>
<dbReference type="PROSITE" id="PS51755">
    <property type="entry name" value="OMPR_PHOB"/>
    <property type="match status" value="1"/>
</dbReference>
<feature type="domain" description="OmpR/PhoB-type" evidence="9">
    <location>
        <begin position="125"/>
        <end position="224"/>
    </location>
</feature>
<evidence type="ECO:0000313" key="11">
    <source>
        <dbReference type="Proteomes" id="UP001050975"/>
    </source>
</evidence>
<keyword evidence="5" id="KW-0804">Transcription</keyword>
<dbReference type="InterPro" id="IPR011006">
    <property type="entry name" value="CheY-like_superfamily"/>
</dbReference>
<keyword evidence="4 7" id="KW-0238">DNA-binding</keyword>
<sequence length="226" mass="25437">MRILLVEDDEQLMDALVEILTDKQHYIVETATDGETGWELVEAAPYDLIVLDVMLPKLDGISLCQRLRQNGYMTPVLMLTARDTSSDRVMGLDAGADDYVVKPFDLPELLARIRALLRRGNTAVSPVLDWGDLRLDPSICQVTYRGQLLHLTPKEYGLLELFLRHKGGILSRSTIIDHLWSLDDPPSEETVKVHLKALRKKLKAAGAPTDLVETVYGMGYRLKQNQ</sequence>
<dbReference type="GO" id="GO:0000156">
    <property type="term" value="F:phosphorelay response regulator activity"/>
    <property type="evidence" value="ECO:0007669"/>
    <property type="project" value="TreeGrafter"/>
</dbReference>
<comment type="caution">
    <text evidence="10">The sequence shown here is derived from an EMBL/GenBank/DDBJ whole genome shotgun (WGS) entry which is preliminary data.</text>
</comment>
<feature type="domain" description="Response regulatory" evidence="8">
    <location>
        <begin position="2"/>
        <end position="117"/>
    </location>
</feature>
<dbReference type="RefSeq" id="WP_226587242.1">
    <property type="nucleotide sequence ID" value="NZ_BLAY01000106.1"/>
</dbReference>
<dbReference type="GO" id="GO:0005829">
    <property type="term" value="C:cytosol"/>
    <property type="evidence" value="ECO:0007669"/>
    <property type="project" value="TreeGrafter"/>
</dbReference>
<feature type="DNA-binding region" description="OmpR/PhoB-type" evidence="7">
    <location>
        <begin position="125"/>
        <end position="224"/>
    </location>
</feature>
<evidence type="ECO:0000256" key="6">
    <source>
        <dbReference type="PROSITE-ProRule" id="PRU00169"/>
    </source>
</evidence>
<reference evidence="10" key="1">
    <citation type="submission" date="2019-10" db="EMBL/GenBank/DDBJ databases">
        <title>Draft genome sequece of Microseira wollei NIES-4236.</title>
        <authorList>
            <person name="Yamaguchi H."/>
            <person name="Suzuki S."/>
            <person name="Kawachi M."/>
        </authorList>
    </citation>
    <scope>NUCLEOTIDE SEQUENCE</scope>
    <source>
        <strain evidence="10">NIES-4236</strain>
    </source>
</reference>